<comment type="function">
    <text evidence="4 5 6">Catalyzes the transfer of endogenously produced octanoic acid from octanoyl-acyl-carrier-protein onto the lipoyl domains of lipoate-dependent enzymes. Lipoyl-ACP can also act as a substrate although octanoyl-ACP is likely to be the physiological substrate.</text>
</comment>
<dbReference type="HAMAP" id="MF_00013">
    <property type="entry name" value="LipB"/>
    <property type="match status" value="1"/>
</dbReference>
<sequence>MGELRMARVGFGAEAVPYLDAWEEQRRVHAAVVAGEAPDTVLLLEHPPVYTAGRRTQEADRPLDGTPVVDVDRGGKITWHGPGQLVGYPIVRLPEPVDVVAHVRRMEEALIRACAEFGLATTRIEGRSGVWVLGDDAPAPEGAGGGLGGLDLRLDARISPAAPITTRFGRQIDPETGELLDPRLRGPEYAPSNTGQRSRDRKLAAIGVRVSRGVTMHGFALNCDPDLTWYDRIIPCGLRDAGVTSLTAELGRNIGVAEALDVVERHLAAVFEEMPEGMPSRSSAAVA</sequence>
<keyword evidence="2 5" id="KW-0808">Transferase</keyword>
<dbReference type="EC" id="2.3.1.181" evidence="5 6"/>
<dbReference type="CDD" id="cd16444">
    <property type="entry name" value="LipB"/>
    <property type="match status" value="1"/>
</dbReference>
<dbReference type="GO" id="GO:0009249">
    <property type="term" value="P:protein lipoylation"/>
    <property type="evidence" value="ECO:0007669"/>
    <property type="project" value="InterPro"/>
</dbReference>
<keyword evidence="3 5" id="KW-0012">Acyltransferase</keyword>
<dbReference type="AlphaFoldDB" id="A0A852ZXA6"/>
<protein>
    <recommendedName>
        <fullName evidence="5 6">Octanoyltransferase</fullName>
        <ecNumber evidence="5 6">2.3.1.181</ecNumber>
    </recommendedName>
    <alternativeName>
        <fullName evidence="5">Lipoate-protein ligase B</fullName>
    </alternativeName>
    <alternativeName>
        <fullName evidence="5">Lipoyl/octanoyl transferase</fullName>
    </alternativeName>
    <alternativeName>
        <fullName evidence="5">Octanoyl-[acyl-carrier-protein]-protein N-octanoyltransferase</fullName>
    </alternativeName>
</protein>
<evidence type="ECO:0000256" key="6">
    <source>
        <dbReference type="PIRNR" id="PIRNR016262"/>
    </source>
</evidence>
<dbReference type="GO" id="GO:0005737">
    <property type="term" value="C:cytoplasm"/>
    <property type="evidence" value="ECO:0007669"/>
    <property type="project" value="UniProtKB-SubCell"/>
</dbReference>
<dbReference type="Proteomes" id="UP000567795">
    <property type="component" value="Unassembled WGS sequence"/>
</dbReference>
<feature type="region of interest" description="Disordered" evidence="10">
    <location>
        <begin position="177"/>
        <end position="197"/>
    </location>
</feature>
<dbReference type="NCBIfam" id="NF010925">
    <property type="entry name" value="PRK14345.1"/>
    <property type="match status" value="1"/>
</dbReference>
<dbReference type="InterPro" id="IPR045864">
    <property type="entry name" value="aa-tRNA-synth_II/BPL/LPL"/>
</dbReference>
<dbReference type="PANTHER" id="PTHR10993">
    <property type="entry name" value="OCTANOYLTRANSFERASE"/>
    <property type="match status" value="1"/>
</dbReference>
<comment type="caution">
    <text evidence="12">The sequence shown here is derived from an EMBL/GenBank/DDBJ whole genome shotgun (WGS) entry which is preliminary data.</text>
</comment>
<feature type="binding site" evidence="5 8">
    <location>
        <begin position="205"/>
        <end position="207"/>
    </location>
    <ligand>
        <name>substrate</name>
    </ligand>
</feature>
<dbReference type="Gene3D" id="3.30.930.10">
    <property type="entry name" value="Bira Bifunctional Protein, Domain 2"/>
    <property type="match status" value="1"/>
</dbReference>
<evidence type="ECO:0000313" key="12">
    <source>
        <dbReference type="EMBL" id="NYI06986.1"/>
    </source>
</evidence>
<evidence type="ECO:0000259" key="11">
    <source>
        <dbReference type="PROSITE" id="PS51733"/>
    </source>
</evidence>
<evidence type="ECO:0000256" key="5">
    <source>
        <dbReference type="HAMAP-Rule" id="MF_00013"/>
    </source>
</evidence>
<feature type="domain" description="BPL/LPL catalytic" evidence="11">
    <location>
        <begin position="35"/>
        <end position="275"/>
    </location>
</feature>
<evidence type="ECO:0000256" key="4">
    <source>
        <dbReference type="ARBA" id="ARBA00024732"/>
    </source>
</evidence>
<comment type="catalytic activity">
    <reaction evidence="5 6">
        <text>octanoyl-[ACP] + L-lysyl-[protein] = N(6)-octanoyl-L-lysyl-[protein] + holo-[ACP] + H(+)</text>
        <dbReference type="Rhea" id="RHEA:17665"/>
        <dbReference type="Rhea" id="RHEA-COMP:9636"/>
        <dbReference type="Rhea" id="RHEA-COMP:9685"/>
        <dbReference type="Rhea" id="RHEA-COMP:9752"/>
        <dbReference type="Rhea" id="RHEA-COMP:9928"/>
        <dbReference type="ChEBI" id="CHEBI:15378"/>
        <dbReference type="ChEBI" id="CHEBI:29969"/>
        <dbReference type="ChEBI" id="CHEBI:64479"/>
        <dbReference type="ChEBI" id="CHEBI:78463"/>
        <dbReference type="ChEBI" id="CHEBI:78809"/>
        <dbReference type="EC" id="2.3.1.181"/>
    </reaction>
</comment>
<name>A0A852ZXA6_9ACTN</name>
<accession>A0A852ZXA6</accession>
<feature type="binding site" evidence="5 8">
    <location>
        <begin position="218"/>
        <end position="220"/>
    </location>
    <ligand>
        <name>substrate</name>
    </ligand>
</feature>
<dbReference type="InterPro" id="IPR004143">
    <property type="entry name" value="BPL_LPL_catalytic"/>
</dbReference>
<reference evidence="12 13" key="1">
    <citation type="submission" date="2020-07" db="EMBL/GenBank/DDBJ databases">
        <title>Sequencing the genomes of 1000 actinobacteria strains.</title>
        <authorList>
            <person name="Klenk H.-P."/>
        </authorList>
    </citation>
    <scope>NUCLEOTIDE SEQUENCE [LARGE SCALE GENOMIC DNA]</scope>
    <source>
        <strain evidence="12 13">DSM 42178</strain>
    </source>
</reference>
<feature type="active site" description="Acyl-thioester intermediate" evidence="5 7">
    <location>
        <position position="236"/>
    </location>
</feature>
<evidence type="ECO:0000313" key="13">
    <source>
        <dbReference type="Proteomes" id="UP000567795"/>
    </source>
</evidence>
<keyword evidence="13" id="KW-1185">Reference proteome</keyword>
<dbReference type="EMBL" id="JACBZD010000001">
    <property type="protein sequence ID" value="NYI06986.1"/>
    <property type="molecule type" value="Genomic_DNA"/>
</dbReference>
<comment type="subcellular location">
    <subcellularLocation>
        <location evidence="5">Cytoplasm</location>
    </subcellularLocation>
</comment>
<dbReference type="InterPro" id="IPR000544">
    <property type="entry name" value="Octanoyltransferase"/>
</dbReference>
<evidence type="ECO:0000256" key="7">
    <source>
        <dbReference type="PIRSR" id="PIRSR016262-1"/>
    </source>
</evidence>
<evidence type="ECO:0000256" key="9">
    <source>
        <dbReference type="PIRSR" id="PIRSR016262-3"/>
    </source>
</evidence>
<dbReference type="RefSeq" id="WP_179815483.1">
    <property type="nucleotide sequence ID" value="NZ_JACBZD010000001.1"/>
</dbReference>
<comment type="similarity">
    <text evidence="5 6">Belongs to the LipB family.</text>
</comment>
<gene>
    <name evidence="5" type="primary">lipB</name>
    <name evidence="12" type="ORF">FHU37_003929</name>
</gene>
<dbReference type="InterPro" id="IPR020605">
    <property type="entry name" value="Octanoyltransferase_CS"/>
</dbReference>
<dbReference type="Pfam" id="PF21948">
    <property type="entry name" value="LplA-B_cat"/>
    <property type="match status" value="1"/>
</dbReference>
<feature type="site" description="Lowers pKa of active site Cys" evidence="5 9">
    <location>
        <position position="202"/>
    </location>
</feature>
<evidence type="ECO:0000256" key="2">
    <source>
        <dbReference type="ARBA" id="ARBA00022679"/>
    </source>
</evidence>
<evidence type="ECO:0000256" key="3">
    <source>
        <dbReference type="ARBA" id="ARBA00023315"/>
    </source>
</evidence>
<organism evidence="12 13">
    <name type="scientific">Allostreptomyces psammosilenae</name>
    <dbReference type="NCBI Taxonomy" id="1892865"/>
    <lineage>
        <taxon>Bacteria</taxon>
        <taxon>Bacillati</taxon>
        <taxon>Actinomycetota</taxon>
        <taxon>Actinomycetes</taxon>
        <taxon>Kitasatosporales</taxon>
        <taxon>Streptomycetaceae</taxon>
        <taxon>Allostreptomyces</taxon>
    </lineage>
</organism>
<dbReference type="SUPFAM" id="SSF55681">
    <property type="entry name" value="Class II aaRS and biotin synthetases"/>
    <property type="match status" value="2"/>
</dbReference>
<keyword evidence="5" id="KW-0963">Cytoplasm</keyword>
<feature type="binding site" evidence="5 8">
    <location>
        <begin position="73"/>
        <end position="80"/>
    </location>
    <ligand>
        <name>substrate</name>
    </ligand>
</feature>
<dbReference type="PIRSF" id="PIRSF016262">
    <property type="entry name" value="LPLase"/>
    <property type="match status" value="1"/>
</dbReference>
<dbReference type="PROSITE" id="PS51733">
    <property type="entry name" value="BPL_LPL_CATALYTIC"/>
    <property type="match status" value="1"/>
</dbReference>
<dbReference type="PROSITE" id="PS01313">
    <property type="entry name" value="LIPB"/>
    <property type="match status" value="1"/>
</dbReference>
<dbReference type="UniPathway" id="UPA00538">
    <property type="reaction ID" value="UER00592"/>
</dbReference>
<comment type="pathway">
    <text evidence="1 5 6">Protein modification; protein lipoylation via endogenous pathway; protein N(6)-(lipoyl)lysine from octanoyl-[acyl-carrier-protein]: step 1/2.</text>
</comment>
<proteinExistence type="inferred from homology"/>
<evidence type="ECO:0000256" key="8">
    <source>
        <dbReference type="PIRSR" id="PIRSR016262-2"/>
    </source>
</evidence>
<dbReference type="PANTHER" id="PTHR10993:SF7">
    <property type="entry name" value="LIPOYLTRANSFERASE 2, MITOCHONDRIAL-RELATED"/>
    <property type="match status" value="1"/>
</dbReference>
<comment type="miscellaneous">
    <text evidence="5">In the reaction, the free carboxyl group of octanoic acid is attached via an amide linkage to the epsilon-amino group of a specific lysine residue of lipoyl domains of lipoate-dependent enzymes.</text>
</comment>
<evidence type="ECO:0000256" key="1">
    <source>
        <dbReference type="ARBA" id="ARBA00004821"/>
    </source>
</evidence>
<evidence type="ECO:0000256" key="10">
    <source>
        <dbReference type="SAM" id="MobiDB-lite"/>
    </source>
</evidence>
<dbReference type="GO" id="GO:0033819">
    <property type="term" value="F:lipoyl(octanoyl) transferase activity"/>
    <property type="evidence" value="ECO:0007669"/>
    <property type="project" value="UniProtKB-EC"/>
</dbReference>